<comment type="similarity">
    <text evidence="1">Belongs to the ABC transporter superfamily.</text>
</comment>
<dbReference type="InterPro" id="IPR017871">
    <property type="entry name" value="ABC_transporter-like_CS"/>
</dbReference>
<feature type="domain" description="ABC transporter" evidence="7">
    <location>
        <begin position="15"/>
        <end position="250"/>
    </location>
</feature>
<sequence>MSAVDQTGEPADLLLDVQGLKAFYGRAQILFDLALQVRRGEVVALMGRNGAGKSTTMKALMGLLDGAGGHAEGRIRFRGEDISGARAHRIARMGMGYVPEDRRIFSDLTVMENLEVGRQPPRADAVHWTPEKLFRLFPNLGEMPQRPGGQMSGGEQQMLTVSRTLMGNPYLVLLDEPSEGVAPVIVEQMAAMILQLKQAGMSILLSEQNLHFAALVSDRVYVLENGQLRYQNTMAALTADEAARRAYLAV</sequence>
<dbReference type="PANTHER" id="PTHR43820">
    <property type="entry name" value="HIGH-AFFINITY BRANCHED-CHAIN AMINO ACID TRANSPORT ATP-BINDING PROTEIN LIVF"/>
    <property type="match status" value="1"/>
</dbReference>
<dbReference type="InterPro" id="IPR003439">
    <property type="entry name" value="ABC_transporter-like_ATP-bd"/>
</dbReference>
<protein>
    <submittedName>
        <fullName evidence="8">ABC transporter ATP-binding protein</fullName>
    </submittedName>
</protein>
<keyword evidence="3" id="KW-0472">Membrane</keyword>
<dbReference type="CDD" id="cd03224">
    <property type="entry name" value="ABC_TM1139_LivF_branched"/>
    <property type="match status" value="1"/>
</dbReference>
<evidence type="ECO:0000313" key="9">
    <source>
        <dbReference type="Proteomes" id="UP001629246"/>
    </source>
</evidence>
<dbReference type="RefSeq" id="WP_408158618.1">
    <property type="nucleotide sequence ID" value="NZ_JAQQFM010000006.1"/>
</dbReference>
<evidence type="ECO:0000256" key="4">
    <source>
        <dbReference type="ARBA" id="ARBA00022741"/>
    </source>
</evidence>
<name>A0ABW9ABP7_9BURK</name>
<evidence type="ECO:0000256" key="3">
    <source>
        <dbReference type="ARBA" id="ARBA00022475"/>
    </source>
</evidence>
<dbReference type="Pfam" id="PF00005">
    <property type="entry name" value="ABC_tran"/>
    <property type="match status" value="1"/>
</dbReference>
<keyword evidence="2" id="KW-0813">Transport</keyword>
<dbReference type="EMBL" id="JAQQFM010000006">
    <property type="protein sequence ID" value="MFL9925425.1"/>
    <property type="molecule type" value="Genomic_DNA"/>
</dbReference>
<keyword evidence="4" id="KW-0547">Nucleotide-binding</keyword>
<dbReference type="PROSITE" id="PS50893">
    <property type="entry name" value="ABC_TRANSPORTER_2"/>
    <property type="match status" value="1"/>
</dbReference>
<evidence type="ECO:0000256" key="6">
    <source>
        <dbReference type="ARBA" id="ARBA00022970"/>
    </source>
</evidence>
<dbReference type="InterPro" id="IPR027417">
    <property type="entry name" value="P-loop_NTPase"/>
</dbReference>
<dbReference type="InterPro" id="IPR052156">
    <property type="entry name" value="BCAA_Transport_ATP-bd_LivF"/>
</dbReference>
<evidence type="ECO:0000256" key="5">
    <source>
        <dbReference type="ARBA" id="ARBA00022840"/>
    </source>
</evidence>
<reference evidence="8 9" key="1">
    <citation type="journal article" date="2024" name="Chem. Sci.">
        <title>Discovery of megapolipeptins by genome mining of a Burkholderiales bacteria collection.</title>
        <authorList>
            <person name="Paulo B.S."/>
            <person name="Recchia M.J.J."/>
            <person name="Lee S."/>
            <person name="Fergusson C.H."/>
            <person name="Romanowski S.B."/>
            <person name="Hernandez A."/>
            <person name="Krull N."/>
            <person name="Liu D.Y."/>
            <person name="Cavanagh H."/>
            <person name="Bos A."/>
            <person name="Gray C.A."/>
            <person name="Murphy B.T."/>
            <person name="Linington R.G."/>
            <person name="Eustaquio A.S."/>
        </authorList>
    </citation>
    <scope>NUCLEOTIDE SEQUENCE [LARGE SCALE GENOMIC DNA]</scope>
    <source>
        <strain evidence="8 9">RL21-008-BIB-A</strain>
    </source>
</reference>
<evidence type="ECO:0000259" key="7">
    <source>
        <dbReference type="PROSITE" id="PS50893"/>
    </source>
</evidence>
<dbReference type="Gene3D" id="3.40.50.300">
    <property type="entry name" value="P-loop containing nucleotide triphosphate hydrolases"/>
    <property type="match status" value="1"/>
</dbReference>
<keyword evidence="9" id="KW-1185">Reference proteome</keyword>
<accession>A0ABW9ABP7</accession>
<proteinExistence type="inferred from homology"/>
<dbReference type="Proteomes" id="UP001629246">
    <property type="component" value="Unassembled WGS sequence"/>
</dbReference>
<comment type="caution">
    <text evidence="8">The sequence shown here is derived from an EMBL/GenBank/DDBJ whole genome shotgun (WGS) entry which is preliminary data.</text>
</comment>
<keyword evidence="3" id="KW-1003">Cell membrane</keyword>
<keyword evidence="5 8" id="KW-0067">ATP-binding</keyword>
<organism evidence="8 9">
    <name type="scientific">Herbaspirillum lusitanum</name>
    <dbReference type="NCBI Taxonomy" id="213312"/>
    <lineage>
        <taxon>Bacteria</taxon>
        <taxon>Pseudomonadati</taxon>
        <taxon>Pseudomonadota</taxon>
        <taxon>Betaproteobacteria</taxon>
        <taxon>Burkholderiales</taxon>
        <taxon>Oxalobacteraceae</taxon>
        <taxon>Herbaspirillum</taxon>
    </lineage>
</organism>
<dbReference type="SUPFAM" id="SSF52540">
    <property type="entry name" value="P-loop containing nucleoside triphosphate hydrolases"/>
    <property type="match status" value="1"/>
</dbReference>
<evidence type="ECO:0000256" key="1">
    <source>
        <dbReference type="ARBA" id="ARBA00005417"/>
    </source>
</evidence>
<dbReference type="PANTHER" id="PTHR43820:SF2">
    <property type="entry name" value="ABC TRANSPORTER ATP-BINDING PROTEIN"/>
    <property type="match status" value="1"/>
</dbReference>
<dbReference type="GO" id="GO:0005524">
    <property type="term" value="F:ATP binding"/>
    <property type="evidence" value="ECO:0007669"/>
    <property type="project" value="UniProtKB-KW"/>
</dbReference>
<keyword evidence="6" id="KW-0029">Amino-acid transport</keyword>
<gene>
    <name evidence="8" type="ORF">PQR62_14195</name>
</gene>
<dbReference type="SMART" id="SM00382">
    <property type="entry name" value="AAA"/>
    <property type="match status" value="1"/>
</dbReference>
<evidence type="ECO:0000313" key="8">
    <source>
        <dbReference type="EMBL" id="MFL9925425.1"/>
    </source>
</evidence>
<dbReference type="PROSITE" id="PS00211">
    <property type="entry name" value="ABC_TRANSPORTER_1"/>
    <property type="match status" value="1"/>
</dbReference>
<evidence type="ECO:0000256" key="2">
    <source>
        <dbReference type="ARBA" id="ARBA00022448"/>
    </source>
</evidence>
<dbReference type="InterPro" id="IPR003593">
    <property type="entry name" value="AAA+_ATPase"/>
</dbReference>